<keyword evidence="4 5" id="KW-0472">Membrane</keyword>
<name>A0A4S5BUF9_9BURK</name>
<keyword evidence="3 5" id="KW-1133">Transmembrane helix</keyword>
<evidence type="ECO:0000256" key="3">
    <source>
        <dbReference type="ARBA" id="ARBA00022989"/>
    </source>
</evidence>
<evidence type="ECO:0000256" key="4">
    <source>
        <dbReference type="ARBA" id="ARBA00023136"/>
    </source>
</evidence>
<evidence type="ECO:0000256" key="1">
    <source>
        <dbReference type="ARBA" id="ARBA00004141"/>
    </source>
</evidence>
<feature type="transmembrane region" description="Helical" evidence="5">
    <location>
        <begin position="49"/>
        <end position="70"/>
    </location>
</feature>
<dbReference type="InterPro" id="IPR051598">
    <property type="entry name" value="TSUP/Inactive_protease-like"/>
</dbReference>
<comment type="similarity">
    <text evidence="5">Belongs to the 4-toluene sulfonate uptake permease (TSUP) (TC 2.A.102) family.</text>
</comment>
<feature type="transmembrane region" description="Helical" evidence="5">
    <location>
        <begin position="248"/>
        <end position="267"/>
    </location>
</feature>
<dbReference type="Proteomes" id="UP000306236">
    <property type="component" value="Unassembled WGS sequence"/>
</dbReference>
<dbReference type="PANTHER" id="PTHR43701">
    <property type="entry name" value="MEMBRANE TRANSPORTER PROTEIN MJ0441-RELATED"/>
    <property type="match status" value="1"/>
</dbReference>
<comment type="caution">
    <text evidence="6">The sequence shown here is derived from an EMBL/GenBank/DDBJ whole genome shotgun (WGS) entry which is preliminary data.</text>
</comment>
<gene>
    <name evidence="6" type="ORF">E8K88_01385</name>
</gene>
<feature type="transmembrane region" description="Helical" evidence="5">
    <location>
        <begin position="189"/>
        <end position="209"/>
    </location>
</feature>
<keyword evidence="7" id="KW-1185">Reference proteome</keyword>
<evidence type="ECO:0000256" key="2">
    <source>
        <dbReference type="ARBA" id="ARBA00022692"/>
    </source>
</evidence>
<keyword evidence="2 5" id="KW-0812">Transmembrane</keyword>
<evidence type="ECO:0000313" key="7">
    <source>
        <dbReference type="Proteomes" id="UP000306236"/>
    </source>
</evidence>
<evidence type="ECO:0000313" key="6">
    <source>
        <dbReference type="EMBL" id="THJ36574.1"/>
    </source>
</evidence>
<dbReference type="EMBL" id="SSWX01000001">
    <property type="protein sequence ID" value="THJ36574.1"/>
    <property type="molecule type" value="Genomic_DNA"/>
</dbReference>
<feature type="transmembrane region" description="Helical" evidence="5">
    <location>
        <begin position="108"/>
        <end position="126"/>
    </location>
</feature>
<keyword evidence="5" id="KW-1003">Cell membrane</keyword>
<feature type="transmembrane region" description="Helical" evidence="5">
    <location>
        <begin position="82"/>
        <end position="102"/>
    </location>
</feature>
<dbReference type="GO" id="GO:0005886">
    <property type="term" value="C:plasma membrane"/>
    <property type="evidence" value="ECO:0007669"/>
    <property type="project" value="UniProtKB-SubCell"/>
</dbReference>
<feature type="transmembrane region" description="Helical" evidence="5">
    <location>
        <begin position="147"/>
        <end position="169"/>
    </location>
</feature>
<sequence>MYWFLVLFGVLAGVTTALFGFGGGFVAVPVLYALLMLNSNADSQVAAQAMHIAVATSTCVMVFGAALATWRHQCHHTIVWGRVRPLLMPIALGAGLGAWGALGVDGIWMRRAFIAYLALTILDGLLRRGFMHTRSDSLTPLGPGATWGLGAVIGAVAAGLGVGGSVMTVPLMRRRGASMTAATAAANPLSLPVAIVGTITYACLARGVGGLDAWHWGYVDLRACMAMVAGSWLGIRASSRWIGAIPDAVHAKVYLGLLCLVLCVMVWA</sequence>
<dbReference type="RefSeq" id="WP_136404833.1">
    <property type="nucleotide sequence ID" value="NZ_JARXRQ010000024.1"/>
</dbReference>
<comment type="subcellular location">
    <subcellularLocation>
        <location evidence="5">Cell membrane</location>
        <topology evidence="5">Multi-pass membrane protein</topology>
    </subcellularLocation>
    <subcellularLocation>
        <location evidence="1">Membrane</location>
        <topology evidence="1">Multi-pass membrane protein</topology>
    </subcellularLocation>
</comment>
<organism evidence="6 7">
    <name type="scientific">Lampropedia aestuarii</name>
    <dbReference type="NCBI Taxonomy" id="2562762"/>
    <lineage>
        <taxon>Bacteria</taxon>
        <taxon>Pseudomonadati</taxon>
        <taxon>Pseudomonadota</taxon>
        <taxon>Betaproteobacteria</taxon>
        <taxon>Burkholderiales</taxon>
        <taxon>Comamonadaceae</taxon>
        <taxon>Lampropedia</taxon>
    </lineage>
</organism>
<feature type="transmembrane region" description="Helical" evidence="5">
    <location>
        <begin position="221"/>
        <end position="242"/>
    </location>
</feature>
<reference evidence="6 7" key="1">
    <citation type="submission" date="2019-04" db="EMBL/GenBank/DDBJ databases">
        <title>Lampropedia sp YIM MLB12 draf genome.</title>
        <authorList>
            <person name="Wang Y.-X."/>
        </authorList>
    </citation>
    <scope>NUCLEOTIDE SEQUENCE [LARGE SCALE GENOMIC DNA]</scope>
    <source>
        <strain evidence="6 7">YIM MLB12</strain>
    </source>
</reference>
<accession>A0A4S5BUF9</accession>
<dbReference type="Pfam" id="PF01925">
    <property type="entry name" value="TauE"/>
    <property type="match status" value="1"/>
</dbReference>
<dbReference type="AlphaFoldDB" id="A0A4S5BUF9"/>
<dbReference type="PANTHER" id="PTHR43701:SF2">
    <property type="entry name" value="MEMBRANE TRANSPORTER PROTEIN YJNA-RELATED"/>
    <property type="match status" value="1"/>
</dbReference>
<dbReference type="OrthoDB" id="3431260at2"/>
<evidence type="ECO:0000256" key="5">
    <source>
        <dbReference type="RuleBase" id="RU363041"/>
    </source>
</evidence>
<protein>
    <recommendedName>
        <fullName evidence="5">Probable membrane transporter protein</fullName>
    </recommendedName>
</protein>
<dbReference type="InterPro" id="IPR002781">
    <property type="entry name" value="TM_pro_TauE-like"/>
</dbReference>
<proteinExistence type="inferred from homology"/>